<dbReference type="Proteomes" id="UP000026962">
    <property type="component" value="Chromosome 6"/>
</dbReference>
<reference evidence="1" key="1">
    <citation type="submission" date="2015-04" db="UniProtKB">
        <authorList>
            <consortium name="EnsemblPlants"/>
        </authorList>
    </citation>
    <scope>IDENTIFICATION</scope>
</reference>
<dbReference type="Gramene" id="OPUNC06G17160.6">
    <property type="protein sequence ID" value="OPUNC06G17160.6"/>
    <property type="gene ID" value="OPUNC06G17160"/>
</dbReference>
<name>A0A0E0LCU0_ORYPU</name>
<dbReference type="AlphaFoldDB" id="A0A0E0LCU0"/>
<dbReference type="HOGENOM" id="CLU_2137558_0_0_1"/>
<sequence>MELSHCQPGSHLVQLVGDAQTLAVPVKPPVTYLPATGGVRRRAALLSEDASRRLHRPTMPSRSSQRRRYLLTCSRGCCFLHVLPSSVPPASCHPHCPEVAVKPPAKPSEAQAP</sequence>
<proteinExistence type="predicted"/>
<protein>
    <submittedName>
        <fullName evidence="1">Uncharacterized protein</fullName>
    </submittedName>
</protein>
<reference evidence="1" key="2">
    <citation type="submission" date="2018-05" db="EMBL/GenBank/DDBJ databases">
        <title>OpunRS2 (Oryza punctata Reference Sequence Version 2).</title>
        <authorList>
            <person name="Zhang J."/>
            <person name="Kudrna D."/>
            <person name="Lee S."/>
            <person name="Talag J."/>
            <person name="Welchert J."/>
            <person name="Wing R.A."/>
        </authorList>
    </citation>
    <scope>NUCLEOTIDE SEQUENCE [LARGE SCALE GENOMIC DNA]</scope>
</reference>
<keyword evidence="2" id="KW-1185">Reference proteome</keyword>
<accession>A0A0E0LCU0</accession>
<dbReference type="EnsemblPlants" id="OPUNC06G17160.6">
    <property type="protein sequence ID" value="OPUNC06G17160.6"/>
    <property type="gene ID" value="OPUNC06G17160"/>
</dbReference>
<organism evidence="1">
    <name type="scientific">Oryza punctata</name>
    <name type="common">Red rice</name>
    <dbReference type="NCBI Taxonomy" id="4537"/>
    <lineage>
        <taxon>Eukaryota</taxon>
        <taxon>Viridiplantae</taxon>
        <taxon>Streptophyta</taxon>
        <taxon>Embryophyta</taxon>
        <taxon>Tracheophyta</taxon>
        <taxon>Spermatophyta</taxon>
        <taxon>Magnoliopsida</taxon>
        <taxon>Liliopsida</taxon>
        <taxon>Poales</taxon>
        <taxon>Poaceae</taxon>
        <taxon>BOP clade</taxon>
        <taxon>Oryzoideae</taxon>
        <taxon>Oryzeae</taxon>
        <taxon>Oryzinae</taxon>
        <taxon>Oryza</taxon>
    </lineage>
</organism>
<evidence type="ECO:0000313" key="2">
    <source>
        <dbReference type="Proteomes" id="UP000026962"/>
    </source>
</evidence>
<evidence type="ECO:0000313" key="1">
    <source>
        <dbReference type="EnsemblPlants" id="OPUNC06G17160.6"/>
    </source>
</evidence>